<evidence type="ECO:0000256" key="11">
    <source>
        <dbReference type="ARBA" id="ARBA00048336"/>
    </source>
</evidence>
<keyword evidence="6 12" id="KW-0378">Hydrolase</keyword>
<evidence type="ECO:0000256" key="2">
    <source>
        <dbReference type="ARBA" id="ARBA00004170"/>
    </source>
</evidence>
<evidence type="ECO:0000256" key="8">
    <source>
        <dbReference type="ARBA" id="ARBA00022912"/>
    </source>
</evidence>
<keyword evidence="5" id="KW-0479">Metal-binding</keyword>
<comment type="catalytic activity">
    <reaction evidence="10">
        <text>O-phospho-L-seryl-[protein] + H2O = L-seryl-[protein] + phosphate</text>
        <dbReference type="Rhea" id="RHEA:20629"/>
        <dbReference type="Rhea" id="RHEA-COMP:9863"/>
        <dbReference type="Rhea" id="RHEA-COMP:11604"/>
        <dbReference type="ChEBI" id="CHEBI:15377"/>
        <dbReference type="ChEBI" id="CHEBI:29999"/>
        <dbReference type="ChEBI" id="CHEBI:43474"/>
        <dbReference type="ChEBI" id="CHEBI:83421"/>
        <dbReference type="EC" id="3.1.3.16"/>
    </reaction>
</comment>
<feature type="region of interest" description="Disordered" evidence="13">
    <location>
        <begin position="144"/>
        <end position="206"/>
    </location>
</feature>
<dbReference type="Pfam" id="PF00481">
    <property type="entry name" value="PP2C"/>
    <property type="match status" value="2"/>
</dbReference>
<keyword evidence="9" id="KW-0464">Manganese</keyword>
<keyword evidence="16" id="KW-1185">Reference proteome</keyword>
<dbReference type="CDD" id="cd00143">
    <property type="entry name" value="PP2Cc"/>
    <property type="match status" value="1"/>
</dbReference>
<dbReference type="InterPro" id="IPR001932">
    <property type="entry name" value="PPM-type_phosphatase-like_dom"/>
</dbReference>
<feature type="compositionally biased region" description="Polar residues" evidence="13">
    <location>
        <begin position="144"/>
        <end position="158"/>
    </location>
</feature>
<dbReference type="FunCoup" id="A0A1Z5KPW0">
    <property type="interactions" value="1061"/>
</dbReference>
<feature type="domain" description="PPM-type phosphatase" evidence="14">
    <location>
        <begin position="28"/>
        <end position="441"/>
    </location>
</feature>
<dbReference type="GO" id="GO:0046872">
    <property type="term" value="F:metal ion binding"/>
    <property type="evidence" value="ECO:0007669"/>
    <property type="project" value="UniProtKB-KW"/>
</dbReference>
<accession>A0A1Z5KPW0</accession>
<dbReference type="EC" id="3.1.3.16" evidence="4"/>
<dbReference type="PANTHER" id="PTHR13832:SF803">
    <property type="entry name" value="PROTEIN PHOSPHATASE 1G"/>
    <property type="match status" value="1"/>
</dbReference>
<keyword evidence="8 12" id="KW-0904">Protein phosphatase</keyword>
<comment type="catalytic activity">
    <reaction evidence="11">
        <text>O-phospho-L-threonyl-[protein] + H2O = L-threonyl-[protein] + phosphate</text>
        <dbReference type="Rhea" id="RHEA:47004"/>
        <dbReference type="Rhea" id="RHEA-COMP:11060"/>
        <dbReference type="Rhea" id="RHEA-COMP:11605"/>
        <dbReference type="ChEBI" id="CHEBI:15377"/>
        <dbReference type="ChEBI" id="CHEBI:30013"/>
        <dbReference type="ChEBI" id="CHEBI:43474"/>
        <dbReference type="ChEBI" id="CHEBI:61977"/>
        <dbReference type="EC" id="3.1.3.16"/>
    </reaction>
</comment>
<dbReference type="InterPro" id="IPR015655">
    <property type="entry name" value="PP2C"/>
</dbReference>
<dbReference type="PROSITE" id="PS51746">
    <property type="entry name" value="PPM_2"/>
    <property type="match status" value="1"/>
</dbReference>
<evidence type="ECO:0000256" key="10">
    <source>
        <dbReference type="ARBA" id="ARBA00047761"/>
    </source>
</evidence>
<evidence type="ECO:0000256" key="12">
    <source>
        <dbReference type="RuleBase" id="RU003465"/>
    </source>
</evidence>
<reference evidence="15 16" key="1">
    <citation type="journal article" date="2015" name="Plant Cell">
        <title>Oil accumulation by the oleaginous diatom Fistulifera solaris as revealed by the genome and transcriptome.</title>
        <authorList>
            <person name="Tanaka T."/>
            <person name="Maeda Y."/>
            <person name="Veluchamy A."/>
            <person name="Tanaka M."/>
            <person name="Abida H."/>
            <person name="Marechal E."/>
            <person name="Bowler C."/>
            <person name="Muto M."/>
            <person name="Sunaga Y."/>
            <person name="Tanaka M."/>
            <person name="Yoshino T."/>
            <person name="Taniguchi T."/>
            <person name="Fukuda Y."/>
            <person name="Nemoto M."/>
            <person name="Matsumoto M."/>
            <person name="Wong P.S."/>
            <person name="Aburatani S."/>
            <person name="Fujibuchi W."/>
        </authorList>
    </citation>
    <scope>NUCLEOTIDE SEQUENCE [LARGE SCALE GENOMIC DNA]</scope>
    <source>
        <strain evidence="15 16">JPCC DA0580</strain>
    </source>
</reference>
<dbReference type="SMART" id="SM00332">
    <property type="entry name" value="PP2Cc"/>
    <property type="match status" value="1"/>
</dbReference>
<dbReference type="SMART" id="SM00331">
    <property type="entry name" value="PP2C_SIG"/>
    <property type="match status" value="1"/>
</dbReference>
<evidence type="ECO:0000259" key="14">
    <source>
        <dbReference type="PROSITE" id="PS51746"/>
    </source>
</evidence>
<dbReference type="Proteomes" id="UP000198406">
    <property type="component" value="Unassembled WGS sequence"/>
</dbReference>
<dbReference type="GO" id="GO:0016020">
    <property type="term" value="C:membrane"/>
    <property type="evidence" value="ECO:0007669"/>
    <property type="project" value="UniProtKB-SubCell"/>
</dbReference>
<dbReference type="InterPro" id="IPR000222">
    <property type="entry name" value="PP2C_BS"/>
</dbReference>
<dbReference type="OrthoDB" id="10264738at2759"/>
<evidence type="ECO:0000256" key="6">
    <source>
        <dbReference type="ARBA" id="ARBA00022801"/>
    </source>
</evidence>
<dbReference type="InParanoid" id="A0A1Z5KPW0"/>
<dbReference type="EMBL" id="BDSP01000262">
    <property type="protein sequence ID" value="GAX27978.1"/>
    <property type="molecule type" value="Genomic_DNA"/>
</dbReference>
<evidence type="ECO:0000256" key="5">
    <source>
        <dbReference type="ARBA" id="ARBA00022723"/>
    </source>
</evidence>
<evidence type="ECO:0000256" key="3">
    <source>
        <dbReference type="ARBA" id="ARBA00006702"/>
    </source>
</evidence>
<comment type="similarity">
    <text evidence="3 12">Belongs to the PP2C family.</text>
</comment>
<name>A0A1Z5KPW0_FISSO</name>
<dbReference type="PROSITE" id="PS01032">
    <property type="entry name" value="PPM_1"/>
    <property type="match status" value="1"/>
</dbReference>
<sequence length="463" mass="50759">MGTYLSTPVTEKCSESGQSIESDARPVAWCVADMQGWRKTMEDAHLAFLRSDYKVFGVFDGHGGPEVARFCSLYLVSVLQQHLSSRDDNMGPALVQTFHALDRMIHDANRRDELIQLRSMKPAPGLRKEAVSIPENGVVALSETSPLSHVVTESCSENDNSKEDDGNDSDGVVGREEAATLDRNLDDSEHDTDNNDTSMNTNQDDESMTAMFKRLLNLSGQTRATSGTLTLEDANKNLKTESSSFRASMEQNGRLICTLPDHPIHAGATAIVAVLEDNGLLTVANAGDSRAVLCRAHGQVEALSEDHKPMQATELARIVAAGGFVNAFGRVNGNLNLSRSIGDLKYKQVPYLTPAEQMITAEPDIRQIQLEPDDEFILLGCDGIWDCMTNEKAVAYVRSRLDTCSSLNEICTQLLDDILSIDPRVTQGIGGDNMTLMIVDLQPQKRMYFAFNNGDEDPILNVD</sequence>
<dbReference type="Gene3D" id="3.60.40.10">
    <property type="entry name" value="PPM-type phosphatase domain"/>
    <property type="match status" value="2"/>
</dbReference>
<evidence type="ECO:0000313" key="15">
    <source>
        <dbReference type="EMBL" id="GAX27978.1"/>
    </source>
</evidence>
<evidence type="ECO:0000256" key="13">
    <source>
        <dbReference type="SAM" id="MobiDB-lite"/>
    </source>
</evidence>
<protein>
    <recommendedName>
        <fullName evidence="4">protein-serine/threonine phosphatase</fullName>
        <ecNumber evidence="4">3.1.3.16</ecNumber>
    </recommendedName>
</protein>
<dbReference type="AlphaFoldDB" id="A0A1Z5KPW0"/>
<feature type="compositionally biased region" description="Basic and acidic residues" evidence="13">
    <location>
        <begin position="173"/>
        <end position="193"/>
    </location>
</feature>
<comment type="caution">
    <text evidence="15">The sequence shown here is derived from an EMBL/GenBank/DDBJ whole genome shotgun (WGS) entry which is preliminary data.</text>
</comment>
<evidence type="ECO:0000256" key="4">
    <source>
        <dbReference type="ARBA" id="ARBA00013081"/>
    </source>
</evidence>
<dbReference type="GO" id="GO:0004722">
    <property type="term" value="F:protein serine/threonine phosphatase activity"/>
    <property type="evidence" value="ECO:0007669"/>
    <property type="project" value="UniProtKB-EC"/>
</dbReference>
<evidence type="ECO:0000313" key="16">
    <source>
        <dbReference type="Proteomes" id="UP000198406"/>
    </source>
</evidence>
<evidence type="ECO:0000256" key="7">
    <source>
        <dbReference type="ARBA" id="ARBA00022842"/>
    </source>
</evidence>
<evidence type="ECO:0000256" key="1">
    <source>
        <dbReference type="ARBA" id="ARBA00001936"/>
    </source>
</evidence>
<organism evidence="15 16">
    <name type="scientific">Fistulifera solaris</name>
    <name type="common">Oleaginous diatom</name>
    <dbReference type="NCBI Taxonomy" id="1519565"/>
    <lineage>
        <taxon>Eukaryota</taxon>
        <taxon>Sar</taxon>
        <taxon>Stramenopiles</taxon>
        <taxon>Ochrophyta</taxon>
        <taxon>Bacillariophyta</taxon>
        <taxon>Bacillariophyceae</taxon>
        <taxon>Bacillariophycidae</taxon>
        <taxon>Naviculales</taxon>
        <taxon>Naviculaceae</taxon>
        <taxon>Fistulifera</taxon>
    </lineage>
</organism>
<evidence type="ECO:0000256" key="9">
    <source>
        <dbReference type="ARBA" id="ARBA00023211"/>
    </source>
</evidence>
<comment type="cofactor">
    <cofactor evidence="1">
        <name>Mn(2+)</name>
        <dbReference type="ChEBI" id="CHEBI:29035"/>
    </cofactor>
</comment>
<dbReference type="InterPro" id="IPR036457">
    <property type="entry name" value="PPM-type-like_dom_sf"/>
</dbReference>
<dbReference type="SUPFAM" id="SSF81606">
    <property type="entry name" value="PP2C-like"/>
    <property type="match status" value="1"/>
</dbReference>
<gene>
    <name evidence="15" type="ORF">FisN_32Lh005</name>
</gene>
<dbReference type="PANTHER" id="PTHR13832">
    <property type="entry name" value="PROTEIN PHOSPHATASE 2C"/>
    <property type="match status" value="1"/>
</dbReference>
<keyword evidence="7" id="KW-0460">Magnesium</keyword>
<proteinExistence type="inferred from homology"/>
<comment type="subcellular location">
    <subcellularLocation>
        <location evidence="2">Membrane</location>
        <topology evidence="2">Peripheral membrane protein</topology>
    </subcellularLocation>
</comment>